<reference evidence="4 5" key="1">
    <citation type="submission" date="2018-12" db="EMBL/GenBank/DDBJ databases">
        <title>Genomic taxonomy of the Vibrionaceae family.</title>
        <authorList>
            <person name="Gomez-Gil B."/>
            <person name="Enciso-Ibarra K."/>
        </authorList>
    </citation>
    <scope>NUCLEOTIDE SEQUENCE [LARGE SCALE GENOMIC DNA]</scope>
    <source>
        <strain evidence="4 5">CAIM 594</strain>
    </source>
</reference>
<organism evidence="4 5">
    <name type="scientific">Vibrio pectenicida</name>
    <dbReference type="NCBI Taxonomy" id="62763"/>
    <lineage>
        <taxon>Bacteria</taxon>
        <taxon>Pseudomonadati</taxon>
        <taxon>Pseudomonadota</taxon>
        <taxon>Gammaproteobacteria</taxon>
        <taxon>Vibrionales</taxon>
        <taxon>Vibrionaceae</taxon>
        <taxon>Vibrio</taxon>
    </lineage>
</organism>
<keyword evidence="2" id="KW-0560">Oxidoreductase</keyword>
<dbReference type="InterPro" id="IPR002347">
    <property type="entry name" value="SDR_fam"/>
</dbReference>
<dbReference type="EMBL" id="RSFA01000036">
    <property type="protein sequence ID" value="RSD31286.1"/>
    <property type="molecule type" value="Genomic_DNA"/>
</dbReference>
<dbReference type="PRINTS" id="PR00081">
    <property type="entry name" value="GDHRDH"/>
</dbReference>
<dbReference type="PANTHER" id="PTHR42760:SF133">
    <property type="entry name" value="3-OXOACYL-[ACYL-CARRIER-PROTEIN] REDUCTASE"/>
    <property type="match status" value="1"/>
</dbReference>
<dbReference type="Gene3D" id="3.40.50.720">
    <property type="entry name" value="NAD(P)-binding Rossmann-like Domain"/>
    <property type="match status" value="1"/>
</dbReference>
<evidence type="ECO:0000256" key="1">
    <source>
        <dbReference type="ARBA" id="ARBA00006484"/>
    </source>
</evidence>
<sequence length="234" mass="25432">MKNVLISGANRGIGLATANIFKSSGFNVIATARKSSDIEYLNQNGFISYKLDVTESSSIDELYSQLKDRYLLPDILINNAGIAHISLLSTMDEAQLEKTLDVNLKGSMLLTKKFIRNMSKQKFGRIINVSSILSSYPQKGFAAYAASKAGLEAFSRVTALEYADKGITVNCIAAGFVNTDMIKDLTNSDVLKSQIPIKSIAEAHDIADSIFYLASQKNITGEVLQSNGGLMMKP</sequence>
<proteinExistence type="inferred from homology"/>
<evidence type="ECO:0000256" key="2">
    <source>
        <dbReference type="ARBA" id="ARBA00023002"/>
    </source>
</evidence>
<dbReference type="InterPro" id="IPR036291">
    <property type="entry name" value="NAD(P)-bd_dom_sf"/>
</dbReference>
<dbReference type="GO" id="GO:0016616">
    <property type="term" value="F:oxidoreductase activity, acting on the CH-OH group of donors, NAD or NADP as acceptor"/>
    <property type="evidence" value="ECO:0007669"/>
    <property type="project" value="TreeGrafter"/>
</dbReference>
<dbReference type="OrthoDB" id="9803333at2"/>
<dbReference type="PANTHER" id="PTHR42760">
    <property type="entry name" value="SHORT-CHAIN DEHYDROGENASES/REDUCTASES FAMILY MEMBER"/>
    <property type="match status" value="1"/>
</dbReference>
<gene>
    <name evidence="4" type="ORF">EJA03_09445</name>
</gene>
<dbReference type="SUPFAM" id="SSF51735">
    <property type="entry name" value="NAD(P)-binding Rossmann-fold domains"/>
    <property type="match status" value="1"/>
</dbReference>
<dbReference type="CDD" id="cd05233">
    <property type="entry name" value="SDR_c"/>
    <property type="match status" value="1"/>
</dbReference>
<keyword evidence="5" id="KW-1185">Reference proteome</keyword>
<protein>
    <submittedName>
        <fullName evidence="4">SDR family NAD(P)-dependent oxidoreductase</fullName>
    </submittedName>
</protein>
<dbReference type="GO" id="GO:0006633">
    <property type="term" value="P:fatty acid biosynthetic process"/>
    <property type="evidence" value="ECO:0007669"/>
    <property type="project" value="TreeGrafter"/>
</dbReference>
<evidence type="ECO:0000313" key="4">
    <source>
        <dbReference type="EMBL" id="RSD31286.1"/>
    </source>
</evidence>
<comment type="similarity">
    <text evidence="1 3">Belongs to the short-chain dehydrogenases/reductases (SDR) family.</text>
</comment>
<evidence type="ECO:0000256" key="3">
    <source>
        <dbReference type="RuleBase" id="RU000363"/>
    </source>
</evidence>
<comment type="caution">
    <text evidence="4">The sequence shown here is derived from an EMBL/GenBank/DDBJ whole genome shotgun (WGS) entry which is preliminary data.</text>
</comment>
<evidence type="ECO:0000313" key="5">
    <source>
        <dbReference type="Proteomes" id="UP000269041"/>
    </source>
</evidence>
<dbReference type="AlphaFoldDB" id="A0A427U3T2"/>
<dbReference type="Proteomes" id="UP000269041">
    <property type="component" value="Unassembled WGS sequence"/>
</dbReference>
<dbReference type="PRINTS" id="PR00080">
    <property type="entry name" value="SDRFAMILY"/>
</dbReference>
<dbReference type="InterPro" id="IPR020904">
    <property type="entry name" value="Sc_DH/Rdtase_CS"/>
</dbReference>
<dbReference type="GO" id="GO:0048038">
    <property type="term" value="F:quinone binding"/>
    <property type="evidence" value="ECO:0007669"/>
    <property type="project" value="TreeGrafter"/>
</dbReference>
<dbReference type="FunFam" id="3.40.50.720:FF:000173">
    <property type="entry name" value="3-oxoacyl-[acyl-carrier protein] reductase"/>
    <property type="match status" value="1"/>
</dbReference>
<dbReference type="PROSITE" id="PS00061">
    <property type="entry name" value="ADH_SHORT"/>
    <property type="match status" value="1"/>
</dbReference>
<accession>A0A427U3T2</accession>
<dbReference type="RefSeq" id="WP_125320994.1">
    <property type="nucleotide sequence ID" value="NZ_AP024890.1"/>
</dbReference>
<name>A0A427U3T2_9VIBR</name>
<dbReference type="Pfam" id="PF00106">
    <property type="entry name" value="adh_short"/>
    <property type="match status" value="1"/>
</dbReference>